<feature type="compositionally biased region" description="Low complexity" evidence="1">
    <location>
        <begin position="39"/>
        <end position="57"/>
    </location>
</feature>
<evidence type="ECO:0000256" key="1">
    <source>
        <dbReference type="SAM" id="MobiDB-lite"/>
    </source>
</evidence>
<feature type="compositionally biased region" description="Basic and acidic residues" evidence="1">
    <location>
        <begin position="286"/>
        <end position="296"/>
    </location>
</feature>
<evidence type="ECO:0000313" key="4">
    <source>
        <dbReference type="Proteomes" id="UP000886653"/>
    </source>
</evidence>
<feature type="region of interest" description="Disordered" evidence="1">
    <location>
        <begin position="252"/>
        <end position="347"/>
    </location>
</feature>
<comment type="caution">
    <text evidence="3">The sequence shown here is derived from an EMBL/GenBank/DDBJ whole genome shotgun (WGS) entry which is preliminary data.</text>
</comment>
<feature type="signal peptide" evidence="2">
    <location>
        <begin position="1"/>
        <end position="17"/>
    </location>
</feature>
<proteinExistence type="predicted"/>
<evidence type="ECO:0000256" key="2">
    <source>
        <dbReference type="SAM" id="SignalP"/>
    </source>
</evidence>
<gene>
    <name evidence="3" type="ORF">CROQUDRAFT_404147</name>
</gene>
<feature type="compositionally biased region" description="Polar residues" evidence="1">
    <location>
        <begin position="299"/>
        <end position="308"/>
    </location>
</feature>
<feature type="compositionally biased region" description="Polar residues" evidence="1">
    <location>
        <begin position="258"/>
        <end position="268"/>
    </location>
</feature>
<dbReference type="Proteomes" id="UP000886653">
    <property type="component" value="Unassembled WGS sequence"/>
</dbReference>
<accession>A0A9P6NTE6</accession>
<dbReference type="PROSITE" id="PS51257">
    <property type="entry name" value="PROKAR_LIPOPROTEIN"/>
    <property type="match status" value="1"/>
</dbReference>
<keyword evidence="2" id="KW-0732">Signal</keyword>
<feature type="region of interest" description="Disordered" evidence="1">
    <location>
        <begin position="74"/>
        <end position="135"/>
    </location>
</feature>
<protein>
    <submittedName>
        <fullName evidence="3">Uncharacterized protein</fullName>
    </submittedName>
</protein>
<feature type="region of interest" description="Disordered" evidence="1">
    <location>
        <begin position="38"/>
        <end position="58"/>
    </location>
</feature>
<feature type="compositionally biased region" description="Low complexity" evidence="1">
    <location>
        <begin position="83"/>
        <end position="112"/>
    </location>
</feature>
<feature type="region of interest" description="Disordered" evidence="1">
    <location>
        <begin position="170"/>
        <end position="239"/>
    </location>
</feature>
<evidence type="ECO:0000313" key="3">
    <source>
        <dbReference type="EMBL" id="KAG0151918.1"/>
    </source>
</evidence>
<name>A0A9P6NTE6_9BASI</name>
<dbReference type="AlphaFoldDB" id="A0A9P6NTE6"/>
<keyword evidence="4" id="KW-1185">Reference proteome</keyword>
<sequence length="347" mass="34680">MRFGITVSFIVLGACLAQQEAKQDAGVAHQIHAINEKGPSLLRTRQTTSTTPTSALPNDPKLCAAILKGVREKQAGSGGGAGAPKSSSTAATKPASTGAARRSVVLSRVVNELNRRQRGKAAGSTASTSSTTGADADPCAALAALAKSAASKSGGSGKAGNTRRDLLAEESSGTRTLRARADPPAVASPPPNQPGASSPNPNGSLLTPTGPPGVTPPGKGSSATPSAPVGGKAAGNTPHLNPQFCAMIVKSMKEREASSQGGKTTSPASGIKSGAPTRRSLIARAADFELFARDAPKSPTGNTPSGDSPSGDDPCKTMISMIKAAKEKATGGGIDPKNPRARRGLVA</sequence>
<organism evidence="3 4">
    <name type="scientific">Cronartium quercuum f. sp. fusiforme G11</name>
    <dbReference type="NCBI Taxonomy" id="708437"/>
    <lineage>
        <taxon>Eukaryota</taxon>
        <taxon>Fungi</taxon>
        <taxon>Dikarya</taxon>
        <taxon>Basidiomycota</taxon>
        <taxon>Pucciniomycotina</taxon>
        <taxon>Pucciniomycetes</taxon>
        <taxon>Pucciniales</taxon>
        <taxon>Coleosporiaceae</taxon>
        <taxon>Cronartium</taxon>
    </lineage>
</organism>
<dbReference type="EMBL" id="MU167210">
    <property type="protein sequence ID" value="KAG0151918.1"/>
    <property type="molecule type" value="Genomic_DNA"/>
</dbReference>
<feature type="compositionally biased region" description="Low complexity" evidence="1">
    <location>
        <begin position="121"/>
        <end position="135"/>
    </location>
</feature>
<feature type="chain" id="PRO_5040235292" evidence="2">
    <location>
        <begin position="18"/>
        <end position="347"/>
    </location>
</feature>
<reference evidence="3" key="1">
    <citation type="submission" date="2013-11" db="EMBL/GenBank/DDBJ databases">
        <title>Genome sequence of the fusiform rust pathogen reveals effectors for host alternation and coevolution with pine.</title>
        <authorList>
            <consortium name="DOE Joint Genome Institute"/>
            <person name="Smith K."/>
            <person name="Pendleton A."/>
            <person name="Kubisiak T."/>
            <person name="Anderson C."/>
            <person name="Salamov A."/>
            <person name="Aerts A."/>
            <person name="Riley R."/>
            <person name="Clum A."/>
            <person name="Lindquist E."/>
            <person name="Ence D."/>
            <person name="Campbell M."/>
            <person name="Kronenberg Z."/>
            <person name="Feau N."/>
            <person name="Dhillon B."/>
            <person name="Hamelin R."/>
            <person name="Burleigh J."/>
            <person name="Smith J."/>
            <person name="Yandell M."/>
            <person name="Nelson C."/>
            <person name="Grigoriev I."/>
            <person name="Davis J."/>
        </authorList>
    </citation>
    <scope>NUCLEOTIDE SEQUENCE</scope>
    <source>
        <strain evidence="3">G11</strain>
    </source>
</reference>